<dbReference type="EMBL" id="JFKB01000006">
    <property type="protein sequence ID" value="OSQ47975.1"/>
    <property type="molecule type" value="Genomic_DNA"/>
</dbReference>
<dbReference type="RefSeq" id="WP_085618478.1">
    <property type="nucleotide sequence ID" value="NZ_JFKB01000006.1"/>
</dbReference>
<dbReference type="Proteomes" id="UP000193396">
    <property type="component" value="Unassembled WGS sequence"/>
</dbReference>
<organism evidence="1 2">
    <name type="scientific">Thalassospira alkalitolerans</name>
    <dbReference type="NCBI Taxonomy" id="1293890"/>
    <lineage>
        <taxon>Bacteria</taxon>
        <taxon>Pseudomonadati</taxon>
        <taxon>Pseudomonadota</taxon>
        <taxon>Alphaproteobacteria</taxon>
        <taxon>Rhodospirillales</taxon>
        <taxon>Thalassospiraceae</taxon>
        <taxon>Thalassospira</taxon>
    </lineage>
</organism>
<protein>
    <submittedName>
        <fullName evidence="1">Uncharacterized protein</fullName>
    </submittedName>
</protein>
<dbReference type="AlphaFoldDB" id="A0A1Y2LBD2"/>
<accession>A0A1Y2LBD2</accession>
<gene>
    <name evidence="1" type="ORF">TALK_10215</name>
</gene>
<dbReference type="STRING" id="1293890.TALK_10215"/>
<keyword evidence="2" id="KW-1185">Reference proteome</keyword>
<evidence type="ECO:0000313" key="1">
    <source>
        <dbReference type="EMBL" id="OSQ47975.1"/>
    </source>
</evidence>
<evidence type="ECO:0000313" key="2">
    <source>
        <dbReference type="Proteomes" id="UP000193396"/>
    </source>
</evidence>
<proteinExistence type="predicted"/>
<reference evidence="1 2" key="1">
    <citation type="submission" date="2014-03" db="EMBL/GenBank/DDBJ databases">
        <title>The draft genome sequence of Thalassospira alkalitolerans JCM 18968.</title>
        <authorList>
            <person name="Lai Q."/>
            <person name="Shao Z."/>
        </authorList>
    </citation>
    <scope>NUCLEOTIDE SEQUENCE [LARGE SCALE GENOMIC DNA]</scope>
    <source>
        <strain evidence="1 2">JCM 18968</strain>
    </source>
</reference>
<comment type="caution">
    <text evidence="1">The sequence shown here is derived from an EMBL/GenBank/DDBJ whole genome shotgun (WGS) entry which is preliminary data.</text>
</comment>
<sequence>MNKEEEKYYLERFFKFFESEESPLFCRERPDFSVKFDNQSIGIEVTEFHTFDGSSAQNGKRKEQRRKNFIKILKNKLDDLKIKSKISITFNDNAQEFKTEENITSTIRLIENVISGELTTFNGNISREIIDENFIKNIHIIPHHELDINHIQGYDIEPDLKIERLADTIRKKSEKFHDPKYEKFDINSLLIVFNYIDPSSNQNLDIDLEKINHLETRGFDSIFLYRTHHSKIIKIREKLPPIKYGKNEKFLIDVMTDK</sequence>
<name>A0A1Y2LBD2_9PROT</name>